<reference evidence="5 6" key="1">
    <citation type="journal article" date="2016" name="Nat. Commun.">
        <title>Thousands of microbial genomes shed light on interconnected biogeochemical processes in an aquifer system.</title>
        <authorList>
            <person name="Anantharaman K."/>
            <person name="Brown C.T."/>
            <person name="Hug L.A."/>
            <person name="Sharon I."/>
            <person name="Castelle C.J."/>
            <person name="Probst A.J."/>
            <person name="Thomas B.C."/>
            <person name="Singh A."/>
            <person name="Wilkins M.J."/>
            <person name="Karaoz U."/>
            <person name="Brodie E.L."/>
            <person name="Williams K.H."/>
            <person name="Hubbard S.S."/>
            <person name="Banfield J.F."/>
        </authorList>
    </citation>
    <scope>NUCLEOTIDE SEQUENCE [LARGE SCALE GENOMIC DNA]</scope>
</reference>
<evidence type="ECO:0000256" key="3">
    <source>
        <dbReference type="ARBA" id="ARBA00023295"/>
    </source>
</evidence>
<keyword evidence="2" id="KW-0378">Hydrolase</keyword>
<dbReference type="Pfam" id="PF01229">
    <property type="entry name" value="Glyco_hydro_39"/>
    <property type="match status" value="1"/>
</dbReference>
<organism evidence="5 6">
    <name type="scientific">Candidatus Woesebacteria bacterium RIFCSPHIGHO2_02_FULL_39_13</name>
    <dbReference type="NCBI Taxonomy" id="1802505"/>
    <lineage>
        <taxon>Bacteria</taxon>
        <taxon>Candidatus Woeseibacteriota</taxon>
    </lineage>
</organism>
<keyword evidence="3" id="KW-0326">Glycosidase</keyword>
<gene>
    <name evidence="5" type="ORF">A3D01_04780</name>
</gene>
<dbReference type="InterPro" id="IPR049166">
    <property type="entry name" value="GH39_cat"/>
</dbReference>
<sequence>MTLKSWKTRKVLTILFLTVFLPVAVFFANTETNLFSRAYLNLTGKKADLTVNLTTSLPFEPLWSSLAQGGEEKGGMLESIIPQVKNLRPRYIRIDHIYDYYDVVYRNTEGNLDFNWINLDKEIKDILATGAKPFLSLSYMPAAISTGNEVDIPAKWSDWELVIQKTIEHVSGVNELSIADVYYEVWNEPDLFGDYKVGKGKDYLKLYHYASYGAQKAQNVHDFKFGGPATTGLYKAWFDGLLGYVGRNYLRLDFYSWHKYSKNLKDFEIDLISISSWLEAYPKYSGIEFIISETGFNSENDPGYDTEFSAIQTLGLYALVSSYQEKLKIFTFEIKDGPGDKQKWGRWGLLTHEKFGEPIAKPRYKAIEFLNLMEGEGVPVYGHGTWVKAFSVKSDKTMKLLIVNYDPFDKHYENVPILFVGLPSSRFTLRRRDFLNETIEYPVESASDNWKTEILMEPNSASIVEIIPSQ</sequence>
<dbReference type="PANTHER" id="PTHR12631:SF10">
    <property type="entry name" value="BETA-XYLOSIDASE-LIKE PROTEIN-RELATED"/>
    <property type="match status" value="1"/>
</dbReference>
<name>A0A1F7Z3B6_9BACT</name>
<dbReference type="AlphaFoldDB" id="A0A1F7Z3B6"/>
<dbReference type="GO" id="GO:0004553">
    <property type="term" value="F:hydrolase activity, hydrolyzing O-glycosyl compounds"/>
    <property type="evidence" value="ECO:0007669"/>
    <property type="project" value="TreeGrafter"/>
</dbReference>
<dbReference type="PANTHER" id="PTHR12631">
    <property type="entry name" value="ALPHA-L-IDURONIDASE"/>
    <property type="match status" value="1"/>
</dbReference>
<evidence type="ECO:0000256" key="2">
    <source>
        <dbReference type="ARBA" id="ARBA00022801"/>
    </source>
</evidence>
<evidence type="ECO:0000313" key="6">
    <source>
        <dbReference type="Proteomes" id="UP000177169"/>
    </source>
</evidence>
<dbReference type="EMBL" id="MGGR01000018">
    <property type="protein sequence ID" value="OGM33428.1"/>
    <property type="molecule type" value="Genomic_DNA"/>
</dbReference>
<feature type="domain" description="Glycosyl hydrolases family 39 N-terminal catalytic" evidence="4">
    <location>
        <begin position="90"/>
        <end position="376"/>
    </location>
</feature>
<dbReference type="STRING" id="1802505.A3D01_04780"/>
<accession>A0A1F7Z3B6</accession>
<protein>
    <recommendedName>
        <fullName evidence="4">Glycosyl hydrolases family 39 N-terminal catalytic domain-containing protein</fullName>
    </recommendedName>
</protein>
<dbReference type="Gene3D" id="3.20.20.80">
    <property type="entry name" value="Glycosidases"/>
    <property type="match status" value="1"/>
</dbReference>
<proteinExistence type="inferred from homology"/>
<evidence type="ECO:0000259" key="4">
    <source>
        <dbReference type="Pfam" id="PF01229"/>
    </source>
</evidence>
<dbReference type="SUPFAM" id="SSF51445">
    <property type="entry name" value="(Trans)glycosidases"/>
    <property type="match status" value="1"/>
</dbReference>
<evidence type="ECO:0000313" key="5">
    <source>
        <dbReference type="EMBL" id="OGM33428.1"/>
    </source>
</evidence>
<dbReference type="InterPro" id="IPR017853">
    <property type="entry name" value="GH"/>
</dbReference>
<comment type="similarity">
    <text evidence="1">Belongs to the glycosyl hydrolase 39 family.</text>
</comment>
<dbReference type="Proteomes" id="UP000177169">
    <property type="component" value="Unassembled WGS sequence"/>
</dbReference>
<evidence type="ECO:0000256" key="1">
    <source>
        <dbReference type="ARBA" id="ARBA00008875"/>
    </source>
</evidence>
<dbReference type="InterPro" id="IPR051923">
    <property type="entry name" value="Glycosyl_Hydrolase_39"/>
</dbReference>
<comment type="caution">
    <text evidence="5">The sequence shown here is derived from an EMBL/GenBank/DDBJ whole genome shotgun (WGS) entry which is preliminary data.</text>
</comment>